<dbReference type="Proteomes" id="UP001178461">
    <property type="component" value="Chromosome Z"/>
</dbReference>
<keyword evidence="16" id="KW-0999">Mitochondrion inner membrane</keyword>
<name>A0AA35LDX3_9SAUR</name>
<dbReference type="GO" id="GO:0016491">
    <property type="term" value="F:oxidoreductase activity"/>
    <property type="evidence" value="ECO:0007669"/>
    <property type="project" value="UniProtKB-KW"/>
</dbReference>
<keyword evidence="17" id="KW-0256">Endoplasmic reticulum</keyword>
<keyword evidence="24" id="KW-1015">Disulfide bond</keyword>
<evidence type="ECO:0000256" key="1">
    <source>
        <dbReference type="ARBA" id="ARBA00004126"/>
    </source>
</evidence>
<keyword evidence="22" id="KW-0496">Mitochondrion</keyword>
<dbReference type="GO" id="GO:0005886">
    <property type="term" value="C:plasma membrane"/>
    <property type="evidence" value="ECO:0007669"/>
    <property type="project" value="UniProtKB-SubCell"/>
</dbReference>
<dbReference type="InterPro" id="IPR029856">
    <property type="entry name" value="AMBP"/>
</dbReference>
<dbReference type="InterPro" id="IPR000566">
    <property type="entry name" value="Lipocln_cytosolic_FA-bd_dom"/>
</dbReference>
<evidence type="ECO:0000256" key="14">
    <source>
        <dbReference type="ARBA" id="ARBA00022690"/>
    </source>
</evidence>
<dbReference type="SUPFAM" id="SSF50814">
    <property type="entry name" value="Lipocalins"/>
    <property type="match status" value="1"/>
</dbReference>
<evidence type="ECO:0000256" key="3">
    <source>
        <dbReference type="ARBA" id="ARBA00004240"/>
    </source>
</evidence>
<dbReference type="PROSITE" id="PS00213">
    <property type="entry name" value="LIPOCALIN"/>
    <property type="match status" value="1"/>
</dbReference>
<dbReference type="Gene3D" id="4.10.410.10">
    <property type="entry name" value="Pancreatic trypsin inhibitor Kunitz domain"/>
    <property type="match status" value="1"/>
</dbReference>
<evidence type="ECO:0000256" key="22">
    <source>
        <dbReference type="ARBA" id="ARBA00023128"/>
    </source>
</evidence>
<keyword evidence="19" id="KW-0654">Proteoglycan</keyword>
<dbReference type="GO" id="GO:0031965">
    <property type="term" value="C:nuclear membrane"/>
    <property type="evidence" value="ECO:0007669"/>
    <property type="project" value="UniProtKB-SubCell"/>
</dbReference>
<evidence type="ECO:0000256" key="24">
    <source>
        <dbReference type="ARBA" id="ARBA00023157"/>
    </source>
</evidence>
<keyword evidence="21" id="KW-0560">Oxidoreductase</keyword>
<dbReference type="PROSITE" id="PS50279">
    <property type="entry name" value="BPTI_KUNITZ_2"/>
    <property type="match status" value="1"/>
</dbReference>
<reference evidence="28" key="1">
    <citation type="submission" date="2022-12" db="EMBL/GenBank/DDBJ databases">
        <authorList>
            <person name="Alioto T."/>
            <person name="Alioto T."/>
            <person name="Gomez Garrido J."/>
        </authorList>
    </citation>
    <scope>NUCLEOTIDE SEQUENCE</scope>
</reference>
<dbReference type="GO" id="GO:0005829">
    <property type="term" value="C:cytosol"/>
    <property type="evidence" value="ECO:0007669"/>
    <property type="project" value="UniProtKB-SubCell"/>
</dbReference>
<proteinExistence type="inferred from homology"/>
<evidence type="ECO:0000256" key="16">
    <source>
        <dbReference type="ARBA" id="ARBA00022792"/>
    </source>
</evidence>
<keyword evidence="9" id="KW-1003">Cell membrane</keyword>
<gene>
    <name evidence="28" type="ORF">PODLI_1B037008</name>
</gene>
<dbReference type="GO" id="GO:0005743">
    <property type="term" value="C:mitochondrial inner membrane"/>
    <property type="evidence" value="ECO:0007669"/>
    <property type="project" value="UniProtKB-SubCell"/>
</dbReference>
<dbReference type="PRINTS" id="PR00179">
    <property type="entry name" value="LIPOCALIN"/>
</dbReference>
<evidence type="ECO:0000256" key="10">
    <source>
        <dbReference type="ARBA" id="ARBA00022490"/>
    </source>
</evidence>
<keyword evidence="23" id="KW-0472">Membrane</keyword>
<evidence type="ECO:0000256" key="25">
    <source>
        <dbReference type="ARBA" id="ARBA00023242"/>
    </source>
</evidence>
<keyword evidence="29" id="KW-1185">Reference proteome</keyword>
<evidence type="ECO:0000256" key="21">
    <source>
        <dbReference type="ARBA" id="ARBA00023002"/>
    </source>
</evidence>
<evidence type="ECO:0000256" key="23">
    <source>
        <dbReference type="ARBA" id="ARBA00023136"/>
    </source>
</evidence>
<dbReference type="Gene3D" id="2.40.128.20">
    <property type="match status" value="1"/>
</dbReference>
<dbReference type="InterPro" id="IPR012674">
    <property type="entry name" value="Calycin"/>
</dbReference>
<evidence type="ECO:0000256" key="19">
    <source>
        <dbReference type="ARBA" id="ARBA00022974"/>
    </source>
</evidence>
<evidence type="ECO:0000259" key="27">
    <source>
        <dbReference type="PROSITE" id="PS50279"/>
    </source>
</evidence>
<keyword evidence="11" id="KW-0964">Secreted</keyword>
<dbReference type="PANTHER" id="PTHR46676:SF1">
    <property type="entry name" value="PROTEIN AMBP"/>
    <property type="match status" value="1"/>
</dbReference>
<keyword evidence="15" id="KW-0732">Signal</keyword>
<dbReference type="InterPro" id="IPR002223">
    <property type="entry name" value="Kunitz_BPTI"/>
</dbReference>
<keyword evidence="18" id="KW-0722">Serine protease inhibitor</keyword>
<dbReference type="InterPro" id="IPR002968">
    <property type="entry name" value="A1-microglobln"/>
</dbReference>
<keyword evidence="12" id="KW-0272">Extracellular matrix</keyword>
<evidence type="ECO:0000256" key="15">
    <source>
        <dbReference type="ARBA" id="ARBA00022729"/>
    </source>
</evidence>
<keyword evidence="13" id="KW-0165">Cleavage on pair of basic residues</keyword>
<feature type="domain" description="BPTI/Kunitz inhibitor" evidence="27">
    <location>
        <begin position="261"/>
        <end position="312"/>
    </location>
</feature>
<dbReference type="PANTHER" id="PTHR46676">
    <property type="entry name" value="PROTEIN AMBP"/>
    <property type="match status" value="1"/>
</dbReference>
<keyword evidence="20" id="KW-0157">Chromophore</keyword>
<evidence type="ECO:0000256" key="20">
    <source>
        <dbReference type="ARBA" id="ARBA00022991"/>
    </source>
</evidence>
<keyword evidence="19" id="KW-0325">Glycoprotein</keyword>
<evidence type="ECO:0000256" key="9">
    <source>
        <dbReference type="ARBA" id="ARBA00022475"/>
    </source>
</evidence>
<evidence type="ECO:0000256" key="6">
    <source>
        <dbReference type="ARBA" id="ARBA00004637"/>
    </source>
</evidence>
<evidence type="ECO:0000256" key="2">
    <source>
        <dbReference type="ARBA" id="ARBA00004202"/>
    </source>
</evidence>
<dbReference type="SMART" id="SM00131">
    <property type="entry name" value="KU"/>
    <property type="match status" value="1"/>
</dbReference>
<keyword evidence="25" id="KW-0539">Nucleus</keyword>
<evidence type="ECO:0000256" key="7">
    <source>
        <dbReference type="ARBA" id="ARBA00008238"/>
    </source>
</evidence>
<comment type="subcellular location">
    <subcellularLocation>
        <location evidence="2">Cell membrane</location>
        <topology evidence="2">Peripheral membrane protein</topology>
    </subcellularLocation>
    <subcellularLocation>
        <location evidence="5">Cytoplasm</location>
        <location evidence="5">Cytosol</location>
    </subcellularLocation>
    <subcellularLocation>
        <location evidence="3">Endoplasmic reticulum</location>
    </subcellularLocation>
    <subcellularLocation>
        <location evidence="6">Mitochondrion inner membrane</location>
        <topology evidence="6">Peripheral membrane protein</topology>
    </subcellularLocation>
    <subcellularLocation>
        <location evidence="1">Nucleus membrane</location>
    </subcellularLocation>
    <subcellularLocation>
        <location evidence="4">Secreted</location>
        <location evidence="4">Extracellular space</location>
        <location evidence="4">Extracellular matrix</location>
    </subcellularLocation>
</comment>
<dbReference type="InterPro" id="IPR036880">
    <property type="entry name" value="Kunitz_BPTI_sf"/>
</dbReference>
<feature type="region of interest" description="Disordered" evidence="26">
    <location>
        <begin position="329"/>
        <end position="376"/>
    </location>
</feature>
<keyword evidence="10" id="KW-0963">Cytoplasm</keyword>
<comment type="similarity">
    <text evidence="7">In the N-terminal section; belongs to the calycin superfamily. Lipocalin family.</text>
</comment>
<evidence type="ECO:0000313" key="28">
    <source>
        <dbReference type="EMBL" id="CAI5794555.1"/>
    </source>
</evidence>
<dbReference type="EMBL" id="OX395140">
    <property type="protein sequence ID" value="CAI5794555.1"/>
    <property type="molecule type" value="Genomic_DNA"/>
</dbReference>
<evidence type="ECO:0000313" key="29">
    <source>
        <dbReference type="Proteomes" id="UP001178461"/>
    </source>
</evidence>
<evidence type="ECO:0000256" key="26">
    <source>
        <dbReference type="SAM" id="MobiDB-lite"/>
    </source>
</evidence>
<organism evidence="28 29">
    <name type="scientific">Podarcis lilfordi</name>
    <name type="common">Lilford's wall lizard</name>
    <dbReference type="NCBI Taxonomy" id="74358"/>
    <lineage>
        <taxon>Eukaryota</taxon>
        <taxon>Metazoa</taxon>
        <taxon>Chordata</taxon>
        <taxon>Craniata</taxon>
        <taxon>Vertebrata</taxon>
        <taxon>Euteleostomi</taxon>
        <taxon>Lepidosauria</taxon>
        <taxon>Squamata</taxon>
        <taxon>Bifurcata</taxon>
        <taxon>Unidentata</taxon>
        <taxon>Episquamata</taxon>
        <taxon>Laterata</taxon>
        <taxon>Lacertibaenia</taxon>
        <taxon>Lacertidae</taxon>
        <taxon>Podarcis</taxon>
    </lineage>
</organism>
<dbReference type="PRINTS" id="PR01215">
    <property type="entry name" value="A1MCGLOBULIN"/>
</dbReference>
<dbReference type="GO" id="GO:0004867">
    <property type="term" value="F:serine-type endopeptidase inhibitor activity"/>
    <property type="evidence" value="ECO:0007669"/>
    <property type="project" value="UniProtKB-KW"/>
</dbReference>
<dbReference type="GO" id="GO:0005783">
    <property type="term" value="C:endoplasmic reticulum"/>
    <property type="evidence" value="ECO:0007669"/>
    <property type="project" value="UniProtKB-SubCell"/>
</dbReference>
<protein>
    <recommendedName>
        <fullName evidence="8">Protein AMBP</fullName>
    </recommendedName>
</protein>
<evidence type="ECO:0000256" key="17">
    <source>
        <dbReference type="ARBA" id="ARBA00022824"/>
    </source>
</evidence>
<dbReference type="Pfam" id="PF00061">
    <property type="entry name" value="Lipocalin"/>
    <property type="match status" value="1"/>
</dbReference>
<evidence type="ECO:0000256" key="13">
    <source>
        <dbReference type="ARBA" id="ARBA00022685"/>
    </source>
</evidence>
<evidence type="ECO:0000256" key="4">
    <source>
        <dbReference type="ARBA" id="ARBA00004498"/>
    </source>
</evidence>
<evidence type="ECO:0000256" key="18">
    <source>
        <dbReference type="ARBA" id="ARBA00022900"/>
    </source>
</evidence>
<evidence type="ECO:0000256" key="5">
    <source>
        <dbReference type="ARBA" id="ARBA00004514"/>
    </source>
</evidence>
<accession>A0AA35LDX3</accession>
<evidence type="ECO:0000256" key="8">
    <source>
        <dbReference type="ARBA" id="ARBA00018905"/>
    </source>
</evidence>
<sequence>MTPADNEGCSLTEGRARAKVLSSRPPKSAFFHPNRTSLFLSFWGKMEKFLLFAFSALVLGSSFGRMEAVEVERLYGKWYEVALGSTCRWVQANRGRFTAGTLVLGAGKAPGELTATSTRLRQGACRTYTQDYQKGSKEGRFAFQNARWKAHGETFVAHADPEEFAILVTEKNSTHGLSTSAKLYGRSPALREDLVEDFRRRALALGIPEEAIFVLSNQGECVPPKAEDAPQERVRRTPLFEEEGSADGFAPAFPDVKEADCQLPRDAGPCLGAELRYFYNASAQSCQSFLYGGCLDAPTASCPSGPVCRRAGPKPPAACPSAPALPVRRPSGLLTPRAAPASPSGAAGPTPTSSTWRRSARSTAGSWPKATTTSCL</sequence>
<keyword evidence="14" id="KW-0646">Protease inhibitor</keyword>
<dbReference type="InterPro" id="IPR022272">
    <property type="entry name" value="Lipocalin_CS"/>
</dbReference>
<evidence type="ECO:0000256" key="11">
    <source>
        <dbReference type="ARBA" id="ARBA00022525"/>
    </source>
</evidence>
<evidence type="ECO:0000256" key="12">
    <source>
        <dbReference type="ARBA" id="ARBA00022530"/>
    </source>
</evidence>
<dbReference type="AlphaFoldDB" id="A0AA35LDX3"/>
<feature type="compositionally biased region" description="Low complexity" evidence="26">
    <location>
        <begin position="335"/>
        <end position="367"/>
    </location>
</feature>
<dbReference type="SUPFAM" id="SSF57362">
    <property type="entry name" value="BPTI-like"/>
    <property type="match status" value="1"/>
</dbReference>
<dbReference type="Pfam" id="PF00014">
    <property type="entry name" value="Kunitz_BPTI"/>
    <property type="match status" value="1"/>
</dbReference>